<evidence type="ECO:0000256" key="2">
    <source>
        <dbReference type="ARBA" id="ARBA00022481"/>
    </source>
</evidence>
<dbReference type="EMBL" id="JBGFUD010001964">
    <property type="protein sequence ID" value="MFH4976968.1"/>
    <property type="molecule type" value="Genomic_DNA"/>
</dbReference>
<dbReference type="InterPro" id="IPR035778">
    <property type="entry name" value="SPRY_hnRNP_U"/>
</dbReference>
<feature type="region of interest" description="Disordered" evidence="5">
    <location>
        <begin position="1591"/>
        <end position="1669"/>
    </location>
</feature>
<dbReference type="SUPFAM" id="SSF52540">
    <property type="entry name" value="P-loop containing nucleoside triphosphate hydrolases"/>
    <property type="match status" value="1"/>
</dbReference>
<dbReference type="InterPro" id="IPR036361">
    <property type="entry name" value="SAP_dom_sf"/>
</dbReference>
<feature type="compositionally biased region" description="Polar residues" evidence="5">
    <location>
        <begin position="1616"/>
        <end position="1635"/>
    </location>
</feature>
<sequence length="1689" mass="186558">MATRSRRSAGGSDTLNPAMIYLLDTGRLRKELEQRGLDTAGTKSILADRLQEAVDLERMGHSVHHSPIPEQTNHRAVKRKNRTKIEEFSSSSELTANNEKEEIVEEAFEIIEESFTIETPDESVARVSSEHPESSSSCLKSPVIKLKKRIIAKSPKKHSPKKAAGCKVELIQPVEIKEATCVTPDQYLSDSSANGQEGFVLIKDDESSRSMSFPPGREKSTEDNSVAPLKQSQGFEKISEEEELNKVRSSKIRAIKFVERMMKHKSQKKHHHKGGTSNIKEKSEAAVNLAGPSTNTVNSSSKTEEKTVVSEPDRKKEAATRKKVPLRMQAPIDVLDSIFDKQTQLLENKFKSEQERAEERRLLEISKRRQSNTGITAVLPPIPEKRRHIVDFKLSPTPPPFPRKSSLESSLLSGNLPPPPPPPRLPPPPAPPKLPPPPAPPKLPHVNPVHLPPPPPPPLPPLPPYPRPAELSEPFTLLDHGSMLDEQMVIEAQSLHSPRFGCHRMRSPMTPPSVPAYSSPESFGQTEQPSTSYDNDSLNESQPNCLTSDRLKEVANALQAVFSRINGHENISDPSQPSSSVSFAHSDVLFSSPASMGTESPLPIATSSSTDRRFCIVDTVIDSLPGEMTFPSPHFCRRSPFAENTDGVAVMLNEERDETLTISDGVRSPDGVDDEIIESSISHAPPCVEIPCEAVNTESRSLSDPDPNLLILSEVALSSLSGFEVAHNSSTRSNSAEPGIVGALELNLPSNEECAQLEPHQALKPLEVVEKPTEKLVTDVEQVIYPQELLDLVETVIRNCEKEVERYESHEAGLHRVNEINDREEENENCSVATKNRGEVISDTFDGKKFGSKVLCLIAAGTTSEATASTKDLSHDQNKTTSAKENAEHSVLCSVSSLPHPHETDPISPLSGAVVVEETSVDSTERPDSNVESREHGEIPSTSSDSEMEVSQFVAKKIARSDLSDNNDGNDRIENTEVDRLEFLGLRKNEAMFIATGTDLIGSNDASKVVDLMEEELYSPGTAYDSTYQPTPLDSVFNRVVDSAETESVAQTENNEEACNTEAKESNEMKDSDKSSSEKEPNISKELLADPRLLLKKASDVLKSLSSEDAKKNDDNSKQYAQMAPDPDYEIEDEDKPLPEFHGEPVPDSDEEVVVEGTAKKKGNVVKKNSLEDEEELPGDEHVELDFYNADIHIKASDTDSKVIDPDNGDGFALMWGGVRSTYGIPIGEGIGELPRIAFQAKILEFLSVKHVPFEELDAHDIRIGFSMLNTPSILGESSCSYAFSSLARKAVNNVFVDYGEPFHVNDVVTAVLDIAKDEIVFWKNEQYLGIAFSSLHFSAGDIIFPHICTKNCKVAVNFGEGNPDEWIDLTREEERDLSRPVVFYDSINKGRLVRGPLPPSSKAECTVLMMVGLPGVGKTTWVRQYLRDHPQEQWTLLNTDTILAAMKVNGVSRSRVHQGRWDMIMGLTAKALIRSLHLACRRRRNYIIDQTNVSKDARRRKLSQFKDFQRKCVVIIPSDEEMQNRQLRQSRMDGVGPIPVEAMLELKAIFSIPNVETEPIEDVYFVEPPLARISEAIELVHRYNEEGKPWFQRKRGRGGDRRGSYGNNDIPKPSEPSTWFGSRPVQSHSDTTQNSAIKDKSKDSSSAIGQSSTAVTRPGEGYCGFGGSLPPSMTPVACSWAERKGSVA</sequence>
<dbReference type="PANTHER" id="PTHR12381">
    <property type="entry name" value="HETEROGENEOUS NUCLEAR RIBONUCLEOPROTEIN U FAMILY MEMBER"/>
    <property type="match status" value="1"/>
</dbReference>
<feature type="region of interest" description="Disordered" evidence="5">
    <location>
        <begin position="506"/>
        <end position="544"/>
    </location>
</feature>
<feature type="region of interest" description="Disordered" evidence="5">
    <location>
        <begin position="186"/>
        <end position="246"/>
    </location>
</feature>
<dbReference type="Gene3D" id="3.40.50.300">
    <property type="entry name" value="P-loop containing nucleotide triphosphate hydrolases"/>
    <property type="match status" value="1"/>
</dbReference>
<comment type="caution">
    <text evidence="8">The sequence shown here is derived from an EMBL/GenBank/DDBJ whole genome shotgun (WGS) entry which is preliminary data.</text>
</comment>
<dbReference type="Pfam" id="PF00622">
    <property type="entry name" value="SPRY"/>
    <property type="match status" value="1"/>
</dbReference>
<dbReference type="SMART" id="SM00513">
    <property type="entry name" value="SAP"/>
    <property type="match status" value="1"/>
</dbReference>
<keyword evidence="4" id="KW-0539">Nucleus</keyword>
<dbReference type="SMART" id="SM00449">
    <property type="entry name" value="SPRY"/>
    <property type="match status" value="1"/>
</dbReference>
<dbReference type="PROSITE" id="PS50800">
    <property type="entry name" value="SAP"/>
    <property type="match status" value="1"/>
</dbReference>
<proteinExistence type="predicted"/>
<dbReference type="Pfam" id="PF02037">
    <property type="entry name" value="SAP"/>
    <property type="match status" value="1"/>
</dbReference>
<feature type="compositionally biased region" description="Polar residues" evidence="5">
    <location>
        <begin position="519"/>
        <end position="544"/>
    </location>
</feature>
<comment type="subcellular location">
    <subcellularLocation>
        <location evidence="1">Nucleus</location>
    </subcellularLocation>
</comment>
<dbReference type="PANTHER" id="PTHR12381:SF56">
    <property type="entry name" value="B30.2_SPRY DOMAIN-CONTAINING PROTEIN-RELATED"/>
    <property type="match status" value="1"/>
</dbReference>
<feature type="compositionally biased region" description="Pro residues" evidence="5">
    <location>
        <begin position="416"/>
        <end position="443"/>
    </location>
</feature>
<dbReference type="Proteomes" id="UP001608902">
    <property type="component" value="Unassembled WGS sequence"/>
</dbReference>
<evidence type="ECO:0000256" key="3">
    <source>
        <dbReference type="ARBA" id="ARBA00022553"/>
    </source>
</evidence>
<feature type="region of interest" description="Disordered" evidence="5">
    <location>
        <begin position="1044"/>
        <end position="1088"/>
    </location>
</feature>
<feature type="compositionally biased region" description="Low complexity" evidence="5">
    <location>
        <begin position="1050"/>
        <end position="1061"/>
    </location>
</feature>
<accession>A0ABD6EAE7</accession>
<keyword evidence="3" id="KW-0597">Phosphoprotein</keyword>
<keyword evidence="9" id="KW-1185">Reference proteome</keyword>
<dbReference type="Gene3D" id="1.10.720.30">
    <property type="entry name" value="SAP domain"/>
    <property type="match status" value="1"/>
</dbReference>
<feature type="compositionally biased region" description="Basic residues" evidence="5">
    <location>
        <begin position="262"/>
        <end position="274"/>
    </location>
</feature>
<feature type="region of interest" description="Disordered" evidence="5">
    <location>
        <begin position="917"/>
        <end position="951"/>
    </location>
</feature>
<evidence type="ECO:0000259" key="7">
    <source>
        <dbReference type="PROSITE" id="PS50800"/>
    </source>
</evidence>
<dbReference type="InterPro" id="IPR027417">
    <property type="entry name" value="P-loop_NTPase"/>
</dbReference>
<dbReference type="GO" id="GO:0005634">
    <property type="term" value="C:nucleus"/>
    <property type="evidence" value="ECO:0007669"/>
    <property type="project" value="UniProtKB-SubCell"/>
</dbReference>
<dbReference type="SUPFAM" id="SSF49899">
    <property type="entry name" value="Concanavalin A-like lectins/glucanases"/>
    <property type="match status" value="1"/>
</dbReference>
<feature type="region of interest" description="Disordered" evidence="5">
    <location>
        <begin position="865"/>
        <end position="889"/>
    </location>
</feature>
<feature type="compositionally biased region" description="Polar residues" evidence="5">
    <location>
        <begin position="186"/>
        <end position="195"/>
    </location>
</feature>
<feature type="region of interest" description="Disordered" evidence="5">
    <location>
        <begin position="1127"/>
        <end position="1151"/>
    </location>
</feature>
<evidence type="ECO:0000313" key="8">
    <source>
        <dbReference type="EMBL" id="MFH4976968.1"/>
    </source>
</evidence>
<name>A0ABD6EAE7_9BILA</name>
<dbReference type="InterPro" id="IPR003034">
    <property type="entry name" value="SAP_dom"/>
</dbReference>
<feature type="region of interest" description="Disordered" evidence="5">
    <location>
        <begin position="393"/>
        <end position="470"/>
    </location>
</feature>
<feature type="region of interest" description="Disordered" evidence="5">
    <location>
        <begin position="262"/>
        <end position="326"/>
    </location>
</feature>
<feature type="compositionally biased region" description="Polar residues" evidence="5">
    <location>
        <begin position="291"/>
        <end position="301"/>
    </location>
</feature>
<evidence type="ECO:0008006" key="10">
    <source>
        <dbReference type="Google" id="ProtNLM"/>
    </source>
</evidence>
<organism evidence="8 9">
    <name type="scientific">Gnathostoma spinigerum</name>
    <dbReference type="NCBI Taxonomy" id="75299"/>
    <lineage>
        <taxon>Eukaryota</taxon>
        <taxon>Metazoa</taxon>
        <taxon>Ecdysozoa</taxon>
        <taxon>Nematoda</taxon>
        <taxon>Chromadorea</taxon>
        <taxon>Rhabditida</taxon>
        <taxon>Spirurina</taxon>
        <taxon>Gnathostomatomorpha</taxon>
        <taxon>Gnathostomatoidea</taxon>
        <taxon>Gnathostomatidae</taxon>
        <taxon>Gnathostoma</taxon>
    </lineage>
</organism>
<feature type="compositionally biased region" description="Basic and acidic residues" evidence="5">
    <location>
        <begin position="1136"/>
        <end position="1145"/>
    </location>
</feature>
<feature type="compositionally biased region" description="Basic and acidic residues" evidence="5">
    <location>
        <begin position="923"/>
        <end position="938"/>
    </location>
</feature>
<dbReference type="InterPro" id="IPR003877">
    <property type="entry name" value="SPRY_dom"/>
</dbReference>
<gene>
    <name evidence="8" type="ORF">AB6A40_003677</name>
</gene>
<evidence type="ECO:0000256" key="5">
    <source>
        <dbReference type="SAM" id="MobiDB-lite"/>
    </source>
</evidence>
<feature type="domain" description="SAP" evidence="7">
    <location>
        <begin position="20"/>
        <end position="54"/>
    </location>
</feature>
<evidence type="ECO:0000256" key="4">
    <source>
        <dbReference type="ARBA" id="ARBA00023242"/>
    </source>
</evidence>
<dbReference type="InterPro" id="IPR001870">
    <property type="entry name" value="B30.2/SPRY"/>
</dbReference>
<dbReference type="CDD" id="cd12884">
    <property type="entry name" value="SPRY_hnRNP"/>
    <property type="match status" value="1"/>
</dbReference>
<keyword evidence="2" id="KW-0488">Methylation</keyword>
<reference evidence="8 9" key="1">
    <citation type="submission" date="2024-08" db="EMBL/GenBank/DDBJ databases">
        <title>Gnathostoma spinigerum genome.</title>
        <authorList>
            <person name="Gonzalez-Bertolin B."/>
            <person name="Monzon S."/>
            <person name="Zaballos A."/>
            <person name="Jimenez P."/>
            <person name="Dekumyoy P."/>
            <person name="Varona S."/>
            <person name="Cuesta I."/>
            <person name="Sumanam S."/>
            <person name="Adisakwattana P."/>
            <person name="Gasser R.B."/>
            <person name="Hernandez-Gonzalez A."/>
            <person name="Young N.D."/>
            <person name="Perteguer M.J."/>
        </authorList>
    </citation>
    <scope>NUCLEOTIDE SEQUENCE [LARGE SCALE GENOMIC DNA]</scope>
    <source>
        <strain evidence="8">AL3</strain>
        <tissue evidence="8">Liver</tissue>
    </source>
</reference>
<feature type="domain" description="B30.2/SPRY" evidence="6">
    <location>
        <begin position="1162"/>
        <end position="1364"/>
    </location>
</feature>
<dbReference type="Gene3D" id="2.60.120.920">
    <property type="match status" value="1"/>
</dbReference>
<evidence type="ECO:0000256" key="1">
    <source>
        <dbReference type="ARBA" id="ARBA00004123"/>
    </source>
</evidence>
<feature type="compositionally biased region" description="Basic and acidic residues" evidence="5">
    <location>
        <begin position="302"/>
        <end position="320"/>
    </location>
</feature>
<dbReference type="Pfam" id="PF13671">
    <property type="entry name" value="AAA_33"/>
    <property type="match status" value="1"/>
</dbReference>
<evidence type="ECO:0000259" key="6">
    <source>
        <dbReference type="PROSITE" id="PS50188"/>
    </source>
</evidence>
<protein>
    <recommendedName>
        <fullName evidence="10">SAP domain-containing protein</fullName>
    </recommendedName>
</protein>
<dbReference type="InterPro" id="IPR013320">
    <property type="entry name" value="ConA-like_dom_sf"/>
</dbReference>
<evidence type="ECO:0000313" key="9">
    <source>
        <dbReference type="Proteomes" id="UP001608902"/>
    </source>
</evidence>
<feature type="compositionally biased region" description="Pro residues" evidence="5">
    <location>
        <begin position="450"/>
        <end position="467"/>
    </location>
</feature>
<feature type="compositionally biased region" description="Basic and acidic residues" evidence="5">
    <location>
        <begin position="1062"/>
        <end position="1088"/>
    </location>
</feature>
<dbReference type="PROSITE" id="PS50188">
    <property type="entry name" value="B302_SPRY"/>
    <property type="match status" value="1"/>
</dbReference>
<dbReference type="InterPro" id="IPR043136">
    <property type="entry name" value="B30.2/SPRY_sf"/>
</dbReference>